<evidence type="ECO:0000313" key="2">
    <source>
        <dbReference type="Proteomes" id="UP000629619"/>
    </source>
</evidence>
<name>A0A919THK7_9ACTN</name>
<sequence length="69" mass="7501">MLGRLRHAIERRHDVLIDIAGLNQDAFDALQLLAAGDRTPGALTRGHQAAELSAPHTRDFMSARAVSQV</sequence>
<dbReference type="AlphaFoldDB" id="A0A919THK7"/>
<comment type="caution">
    <text evidence="1">The sequence shown here is derived from an EMBL/GenBank/DDBJ whole genome shotgun (WGS) entry which is preliminary data.</text>
</comment>
<gene>
    <name evidence="1" type="ORF">Asi03nite_15040</name>
</gene>
<keyword evidence="2" id="KW-1185">Reference proteome</keyword>
<organism evidence="1 2">
    <name type="scientific">Actinoplanes siamensis</name>
    <dbReference type="NCBI Taxonomy" id="1223317"/>
    <lineage>
        <taxon>Bacteria</taxon>
        <taxon>Bacillati</taxon>
        <taxon>Actinomycetota</taxon>
        <taxon>Actinomycetes</taxon>
        <taxon>Micromonosporales</taxon>
        <taxon>Micromonosporaceae</taxon>
        <taxon>Actinoplanes</taxon>
    </lineage>
</organism>
<reference evidence="1" key="1">
    <citation type="submission" date="2021-01" db="EMBL/GenBank/DDBJ databases">
        <title>Whole genome shotgun sequence of Actinoplanes siamensis NBRC 109076.</title>
        <authorList>
            <person name="Komaki H."/>
            <person name="Tamura T."/>
        </authorList>
    </citation>
    <scope>NUCLEOTIDE SEQUENCE</scope>
    <source>
        <strain evidence="1">NBRC 109076</strain>
    </source>
</reference>
<dbReference type="Proteomes" id="UP000629619">
    <property type="component" value="Unassembled WGS sequence"/>
</dbReference>
<accession>A0A919THK7</accession>
<evidence type="ECO:0000313" key="1">
    <source>
        <dbReference type="EMBL" id="GIF03966.1"/>
    </source>
</evidence>
<dbReference type="EMBL" id="BOMW01000014">
    <property type="protein sequence ID" value="GIF03966.1"/>
    <property type="molecule type" value="Genomic_DNA"/>
</dbReference>
<dbReference type="RefSeq" id="WP_203677652.1">
    <property type="nucleotide sequence ID" value="NZ_BOMW01000014.1"/>
</dbReference>
<protein>
    <submittedName>
        <fullName evidence="1">Uncharacterized protein</fullName>
    </submittedName>
</protein>
<proteinExistence type="predicted"/>